<dbReference type="FunFam" id="3.20.20.100:FF:000004">
    <property type="entry name" value="Oxidoreductase, aldo/keto reductase"/>
    <property type="match status" value="1"/>
</dbReference>
<feature type="domain" description="NADP-dependent oxidoreductase" evidence="2">
    <location>
        <begin position="13"/>
        <end position="309"/>
    </location>
</feature>
<dbReference type="Gene3D" id="3.20.20.100">
    <property type="entry name" value="NADP-dependent oxidoreductase domain"/>
    <property type="match status" value="1"/>
</dbReference>
<protein>
    <submittedName>
        <fullName evidence="3">Aldo/keto reductase</fullName>
    </submittedName>
</protein>
<proteinExistence type="predicted"/>
<accession>A0A919T348</accession>
<keyword evidence="4" id="KW-1185">Reference proteome</keyword>
<evidence type="ECO:0000259" key="2">
    <source>
        <dbReference type="Pfam" id="PF00248"/>
    </source>
</evidence>
<dbReference type="InterPro" id="IPR020471">
    <property type="entry name" value="AKR"/>
</dbReference>
<reference evidence="3 4" key="1">
    <citation type="submission" date="2021-03" db="EMBL/GenBank/DDBJ databases">
        <title>Whole genome shotgun sequence of Actinoplanes toevensis NBRC 105298.</title>
        <authorList>
            <person name="Komaki H."/>
            <person name="Tamura T."/>
        </authorList>
    </citation>
    <scope>NUCLEOTIDE SEQUENCE [LARGE SCALE GENOMIC DNA]</scope>
    <source>
        <strain evidence="3 4">NBRC 105298</strain>
    </source>
</reference>
<dbReference type="SUPFAM" id="SSF51430">
    <property type="entry name" value="NAD(P)-linked oxidoreductase"/>
    <property type="match status" value="1"/>
</dbReference>
<evidence type="ECO:0000256" key="1">
    <source>
        <dbReference type="ARBA" id="ARBA00023002"/>
    </source>
</evidence>
<dbReference type="PANTHER" id="PTHR43364:SF6">
    <property type="entry name" value="OXIDOREDUCTASE-RELATED"/>
    <property type="match status" value="1"/>
</dbReference>
<dbReference type="CDD" id="cd19081">
    <property type="entry name" value="AKR_AKR9C1"/>
    <property type="match status" value="1"/>
</dbReference>
<keyword evidence="1" id="KW-0560">Oxidoreductase</keyword>
<dbReference type="GO" id="GO:0005829">
    <property type="term" value="C:cytosol"/>
    <property type="evidence" value="ECO:0007669"/>
    <property type="project" value="TreeGrafter"/>
</dbReference>
<dbReference type="PANTHER" id="PTHR43364">
    <property type="entry name" value="NADH-SPECIFIC METHYLGLYOXAL REDUCTASE-RELATED"/>
    <property type="match status" value="1"/>
</dbReference>
<dbReference type="InterPro" id="IPR023210">
    <property type="entry name" value="NADP_OxRdtase_dom"/>
</dbReference>
<dbReference type="AlphaFoldDB" id="A0A919T348"/>
<dbReference type="InterPro" id="IPR036812">
    <property type="entry name" value="NAD(P)_OxRdtase_dom_sf"/>
</dbReference>
<dbReference type="Proteomes" id="UP000677082">
    <property type="component" value="Unassembled WGS sequence"/>
</dbReference>
<comment type="caution">
    <text evidence="3">The sequence shown here is derived from an EMBL/GenBank/DDBJ whole genome shotgun (WGS) entry which is preliminary data.</text>
</comment>
<dbReference type="PRINTS" id="PR00069">
    <property type="entry name" value="ALDKETRDTASE"/>
</dbReference>
<name>A0A919T348_9ACTN</name>
<dbReference type="EMBL" id="BOQN01000002">
    <property type="protein sequence ID" value="GIM88388.1"/>
    <property type="molecule type" value="Genomic_DNA"/>
</dbReference>
<gene>
    <name evidence="3" type="ORF">Ato02nite_001810</name>
</gene>
<evidence type="ECO:0000313" key="3">
    <source>
        <dbReference type="EMBL" id="GIM88388.1"/>
    </source>
</evidence>
<organism evidence="3 4">
    <name type="scientific">Paractinoplanes toevensis</name>
    <dbReference type="NCBI Taxonomy" id="571911"/>
    <lineage>
        <taxon>Bacteria</taxon>
        <taxon>Bacillati</taxon>
        <taxon>Actinomycetota</taxon>
        <taxon>Actinomycetes</taxon>
        <taxon>Micromonosporales</taxon>
        <taxon>Micromonosporaceae</taxon>
        <taxon>Paractinoplanes</taxon>
    </lineage>
</organism>
<evidence type="ECO:0000313" key="4">
    <source>
        <dbReference type="Proteomes" id="UP000677082"/>
    </source>
</evidence>
<dbReference type="Pfam" id="PF00248">
    <property type="entry name" value="Aldo_ket_red"/>
    <property type="match status" value="1"/>
</dbReference>
<sequence>MSTLGNSGIEVFPLALGGNVFGWTSDEATSHRVLDAFAEGGGNFVDTADGYSAWVPGNSGGESETIIGNWLTARGNRDRVVIGTKVSQHPQFRGLAATNVAAAADASLKRLKTDYIDLYYAHYDDPNTPIEETAGAFDALVKAGKVRAIAVSNYTADRVREWFEAARRNDLTLPVAIQPHYNLVQRAAYERDIAPVAAAENLAVVPYYALASGFLTGKYKTTDDLSGARAGAARGYLNEAGLAVVKVLEDVASGHGVAPASVALAWLRGRPDVAAPLASARTVEQLPALIASATLDLDADERRALDEVSAQLPG</sequence>
<dbReference type="InterPro" id="IPR050523">
    <property type="entry name" value="AKR_Detox_Biosynth"/>
</dbReference>
<dbReference type="RefSeq" id="WP_213004374.1">
    <property type="nucleotide sequence ID" value="NZ_BOQN01000002.1"/>
</dbReference>
<dbReference type="GO" id="GO:0016491">
    <property type="term" value="F:oxidoreductase activity"/>
    <property type="evidence" value="ECO:0007669"/>
    <property type="project" value="UniProtKB-KW"/>
</dbReference>